<comment type="caution">
    <text evidence="2">The sequence shown here is derived from an EMBL/GenBank/DDBJ whole genome shotgun (WGS) entry which is preliminary data.</text>
</comment>
<reference evidence="3" key="2">
    <citation type="submission" date="2019-10" db="EMBL/GenBank/DDBJ databases">
        <title>Conservation and host-specific expression of non-tandemly repeated heterogenous ribosome RNA gene in arbuscular mycorrhizal fungi.</title>
        <authorList>
            <person name="Maeda T."/>
            <person name="Kobayashi Y."/>
            <person name="Nakagawa T."/>
            <person name="Ezawa T."/>
            <person name="Yamaguchi K."/>
            <person name="Bino T."/>
            <person name="Nishimoto Y."/>
            <person name="Shigenobu S."/>
            <person name="Kawaguchi M."/>
        </authorList>
    </citation>
    <scope>NUCLEOTIDE SEQUENCE</scope>
    <source>
        <strain evidence="3">HR1</strain>
    </source>
</reference>
<dbReference type="Proteomes" id="UP000247702">
    <property type="component" value="Unassembled WGS sequence"/>
</dbReference>
<keyword evidence="4" id="KW-1185">Reference proteome</keyword>
<evidence type="ECO:0000313" key="4">
    <source>
        <dbReference type="Proteomes" id="UP000247702"/>
    </source>
</evidence>
<proteinExistence type="predicted"/>
<sequence length="96" mass="10895">MEFCRLTTFNFNHNSTNYSFSWGASPISSQSKNKKPTKNFNKQNSGSPKAHATNSKPTKDQAKSSKKSKDKKYKKSSDKKSNDKMDIVKLLLTLIF</sequence>
<feature type="compositionally biased region" description="Polar residues" evidence="1">
    <location>
        <begin position="38"/>
        <end position="56"/>
    </location>
</feature>
<name>A0A2Z6QU04_9GLOM</name>
<feature type="compositionally biased region" description="Polar residues" evidence="1">
    <location>
        <begin position="13"/>
        <end position="31"/>
    </location>
</feature>
<dbReference type="EMBL" id="BLAL01000079">
    <property type="protein sequence ID" value="GES84272.1"/>
    <property type="molecule type" value="Genomic_DNA"/>
</dbReference>
<evidence type="ECO:0000256" key="1">
    <source>
        <dbReference type="SAM" id="MobiDB-lite"/>
    </source>
</evidence>
<protein>
    <submittedName>
        <fullName evidence="2">Uncharacterized protein</fullName>
    </submittedName>
</protein>
<feature type="compositionally biased region" description="Basic residues" evidence="1">
    <location>
        <begin position="64"/>
        <end position="74"/>
    </location>
</feature>
<feature type="region of interest" description="Disordered" evidence="1">
    <location>
        <begin position="13"/>
        <end position="81"/>
    </location>
</feature>
<accession>A0A2Z6QU04</accession>
<gene>
    <name evidence="3" type="ORF">RCL2_001139600</name>
    <name evidence="2" type="ORF">RclHR1_10440009</name>
</gene>
<dbReference type="EMBL" id="BEXD01000052">
    <property type="protein sequence ID" value="GBB83776.1"/>
    <property type="molecule type" value="Genomic_DNA"/>
</dbReference>
<evidence type="ECO:0000313" key="3">
    <source>
        <dbReference type="EMBL" id="GES84272.1"/>
    </source>
</evidence>
<dbReference type="Proteomes" id="UP000615446">
    <property type="component" value="Unassembled WGS sequence"/>
</dbReference>
<organism evidence="2 4">
    <name type="scientific">Rhizophagus clarus</name>
    <dbReference type="NCBI Taxonomy" id="94130"/>
    <lineage>
        <taxon>Eukaryota</taxon>
        <taxon>Fungi</taxon>
        <taxon>Fungi incertae sedis</taxon>
        <taxon>Mucoromycota</taxon>
        <taxon>Glomeromycotina</taxon>
        <taxon>Glomeromycetes</taxon>
        <taxon>Glomerales</taxon>
        <taxon>Glomeraceae</taxon>
        <taxon>Rhizophagus</taxon>
    </lineage>
</organism>
<evidence type="ECO:0000313" key="2">
    <source>
        <dbReference type="EMBL" id="GBB83776.1"/>
    </source>
</evidence>
<reference evidence="2 4" key="1">
    <citation type="submission" date="2017-11" db="EMBL/GenBank/DDBJ databases">
        <title>The genome of Rhizophagus clarus HR1 reveals common genetic basis of auxotrophy among arbuscular mycorrhizal fungi.</title>
        <authorList>
            <person name="Kobayashi Y."/>
        </authorList>
    </citation>
    <scope>NUCLEOTIDE SEQUENCE [LARGE SCALE GENOMIC DNA]</scope>
    <source>
        <strain evidence="2 4">HR1</strain>
    </source>
</reference>
<dbReference type="AlphaFoldDB" id="A0A2Z6QU04"/>